<evidence type="ECO:0000313" key="7">
    <source>
        <dbReference type="Proteomes" id="UP000026682"/>
    </source>
</evidence>
<keyword evidence="2" id="KW-0805">Transcription regulation</keyword>
<accession>A0A158M8I9</accession>
<dbReference type="AlphaFoldDB" id="A0A158M8I9"/>
<dbReference type="InterPro" id="IPR036388">
    <property type="entry name" value="WH-like_DNA-bd_sf"/>
</dbReference>
<dbReference type="GeneID" id="93119126"/>
<dbReference type="PATRIC" id="fig|1331206.3.peg.922"/>
<feature type="domain" description="HTH lysR-type" evidence="5">
    <location>
        <begin position="1"/>
        <end position="58"/>
    </location>
</feature>
<dbReference type="RefSeq" id="WP_005015386.1">
    <property type="nucleotide sequence ID" value="NZ_JFZZ01000043.1"/>
</dbReference>
<dbReference type="STRING" id="35814.BBB42_13700"/>
<dbReference type="GO" id="GO:0003700">
    <property type="term" value="F:DNA-binding transcription factor activity"/>
    <property type="evidence" value="ECO:0007669"/>
    <property type="project" value="InterPro"/>
</dbReference>
<evidence type="ECO:0000256" key="3">
    <source>
        <dbReference type="ARBA" id="ARBA00023125"/>
    </source>
</evidence>
<reference evidence="6 7" key="1">
    <citation type="submission" date="2014-03" db="EMBL/GenBank/DDBJ databases">
        <title>Genome sequence of Bordetella holmseii.</title>
        <authorList>
            <person name="Harvill E."/>
            <person name="Goodfield L.L."/>
            <person name="Ivanov Y."/>
            <person name="Meyer J.A."/>
            <person name="Newth C."/>
            <person name="Cassiday P."/>
            <person name="Tondella M.L."/>
            <person name="Liao P."/>
            <person name="Zimmerman J."/>
            <person name="Meert K."/>
            <person name="Wessel D."/>
            <person name="Berger J."/>
            <person name="Dean J.M."/>
            <person name="Holubkov R."/>
            <person name="Burr J."/>
            <person name="Liu T."/>
            <person name="Brinkac L.M."/>
            <person name="Sanka R."/>
            <person name="Kim M."/>
            <person name="Losada L."/>
        </authorList>
    </citation>
    <scope>NUCLEOTIDE SEQUENCE [LARGE SCALE GENOMIC DNA]</scope>
    <source>
        <strain evidence="6 7">CDC-H585-BH</strain>
    </source>
</reference>
<dbReference type="Pfam" id="PF00126">
    <property type="entry name" value="HTH_1"/>
    <property type="match status" value="1"/>
</dbReference>
<dbReference type="InterPro" id="IPR000847">
    <property type="entry name" value="LysR_HTH_N"/>
</dbReference>
<dbReference type="Pfam" id="PF03466">
    <property type="entry name" value="LysR_substrate"/>
    <property type="match status" value="1"/>
</dbReference>
<dbReference type="Gene3D" id="1.10.10.10">
    <property type="entry name" value="Winged helix-like DNA-binding domain superfamily/Winged helix DNA-binding domain"/>
    <property type="match status" value="1"/>
</dbReference>
<evidence type="ECO:0000259" key="5">
    <source>
        <dbReference type="PROSITE" id="PS50931"/>
    </source>
</evidence>
<comment type="caution">
    <text evidence="6">The sequence shown here is derived from an EMBL/GenBank/DDBJ whole genome shotgun (WGS) entry which is preliminary data.</text>
</comment>
<proteinExistence type="inferred from homology"/>
<dbReference type="Proteomes" id="UP000026682">
    <property type="component" value="Unassembled WGS sequence"/>
</dbReference>
<dbReference type="GO" id="GO:0005829">
    <property type="term" value="C:cytosol"/>
    <property type="evidence" value="ECO:0007669"/>
    <property type="project" value="TreeGrafter"/>
</dbReference>
<evidence type="ECO:0000313" key="6">
    <source>
        <dbReference type="EMBL" id="KAK96309.1"/>
    </source>
</evidence>
<dbReference type="PANTHER" id="PTHR30419">
    <property type="entry name" value="HTH-TYPE TRANSCRIPTIONAL REGULATOR YBHD"/>
    <property type="match status" value="1"/>
</dbReference>
<protein>
    <submittedName>
        <fullName evidence="6">LysR substrate-binding domain protein</fullName>
    </submittedName>
</protein>
<keyword evidence="3" id="KW-0238">DNA-binding</keyword>
<dbReference type="InterPro" id="IPR050950">
    <property type="entry name" value="HTH-type_LysR_regulators"/>
</dbReference>
<comment type="similarity">
    <text evidence="1">Belongs to the LysR transcriptional regulatory family.</text>
</comment>
<evidence type="ECO:0000256" key="4">
    <source>
        <dbReference type="ARBA" id="ARBA00023163"/>
    </source>
</evidence>
<gene>
    <name evidence="6" type="ORF">L497_2114</name>
</gene>
<dbReference type="Gene3D" id="3.40.190.290">
    <property type="match status" value="1"/>
</dbReference>
<organism evidence="6 7">
    <name type="scientific">Bordetella holmesii CDC-H585-BH</name>
    <dbReference type="NCBI Taxonomy" id="1331206"/>
    <lineage>
        <taxon>Bacteria</taxon>
        <taxon>Pseudomonadati</taxon>
        <taxon>Pseudomonadota</taxon>
        <taxon>Betaproteobacteria</taxon>
        <taxon>Burkholderiales</taxon>
        <taxon>Alcaligenaceae</taxon>
        <taxon>Bordetella</taxon>
    </lineage>
</organism>
<evidence type="ECO:0000256" key="1">
    <source>
        <dbReference type="ARBA" id="ARBA00009437"/>
    </source>
</evidence>
<name>A0A158M8I9_9BORD</name>
<dbReference type="GO" id="GO:0003677">
    <property type="term" value="F:DNA binding"/>
    <property type="evidence" value="ECO:0007669"/>
    <property type="project" value="UniProtKB-KW"/>
</dbReference>
<dbReference type="PRINTS" id="PR00039">
    <property type="entry name" value="HTHLYSR"/>
</dbReference>
<dbReference type="SUPFAM" id="SSF53850">
    <property type="entry name" value="Periplasmic binding protein-like II"/>
    <property type="match status" value="1"/>
</dbReference>
<dbReference type="InterPro" id="IPR036390">
    <property type="entry name" value="WH_DNA-bd_sf"/>
</dbReference>
<dbReference type="EMBL" id="JFZZ01000043">
    <property type="protein sequence ID" value="KAK96309.1"/>
    <property type="molecule type" value="Genomic_DNA"/>
</dbReference>
<evidence type="ECO:0000256" key="2">
    <source>
        <dbReference type="ARBA" id="ARBA00023015"/>
    </source>
</evidence>
<keyword evidence="4" id="KW-0804">Transcription</keyword>
<dbReference type="InterPro" id="IPR005119">
    <property type="entry name" value="LysR_subst-bd"/>
</dbReference>
<dbReference type="PROSITE" id="PS50931">
    <property type="entry name" value="HTH_LYSR"/>
    <property type="match status" value="1"/>
</dbReference>
<sequence length="311" mass="33893">MTPRQLRYFLEIAQCGSFSVAAAALRVAQPALSQHVAALESELGITLFERRAKGVTLTPAGERLRQRASSILAQLDALKIDVPGPPGKPRGPVRVCLSRSLARVLVAPLLRHVERELPDVRLLLSSALSSEMRTALETRQLDVALMPNAFELPGLDCTPIYEEGFSLFGRASLFERAGKTIAFSAIGSRPLVAPDRDHDLRRLIERTAIDLNCPLNVKYEINDPDLNYALVREGLAFAVLPASAGLDLGKHDRHIEERKVVRPAITRVQSIVRMPGDAQAAASQAVGQALIVVMKDLVKSKLLTGRIIAQP</sequence>
<dbReference type="SUPFAM" id="SSF46785">
    <property type="entry name" value="Winged helix' DNA-binding domain"/>
    <property type="match status" value="1"/>
</dbReference>
<dbReference type="FunFam" id="1.10.10.10:FF:000001">
    <property type="entry name" value="LysR family transcriptional regulator"/>
    <property type="match status" value="1"/>
</dbReference>